<dbReference type="RefSeq" id="WP_159173266.1">
    <property type="nucleotide sequence ID" value="NZ_LR732312.1"/>
</dbReference>
<evidence type="ECO:0000313" key="3">
    <source>
        <dbReference type="Proteomes" id="UP000439752"/>
    </source>
</evidence>
<evidence type="ECO:0000313" key="2">
    <source>
        <dbReference type="EMBL" id="VWX35389.1"/>
    </source>
</evidence>
<name>A0A653I8F1_9BACL</name>
<reference evidence="2 3" key="1">
    <citation type="submission" date="2019-10" db="EMBL/GenBank/DDBJ databases">
        <authorList>
            <person name="Karimi E."/>
        </authorList>
    </citation>
    <scope>NUCLEOTIDE SEQUENCE [LARGE SCALE GENOMIC DNA]</scope>
    <source>
        <strain evidence="2">Exiguobacterium sp. 9Y</strain>
    </source>
</reference>
<organism evidence="2 3">
    <name type="scientific">Exiguobacterium oxidotolerans</name>
    <dbReference type="NCBI Taxonomy" id="223958"/>
    <lineage>
        <taxon>Bacteria</taxon>
        <taxon>Bacillati</taxon>
        <taxon>Bacillota</taxon>
        <taxon>Bacilli</taxon>
        <taxon>Bacillales</taxon>
        <taxon>Bacillales Family XII. Incertae Sedis</taxon>
        <taxon>Exiguobacterium</taxon>
    </lineage>
</organism>
<evidence type="ECO:0008006" key="4">
    <source>
        <dbReference type="Google" id="ProtNLM"/>
    </source>
</evidence>
<feature type="transmembrane region" description="Helical" evidence="1">
    <location>
        <begin position="36"/>
        <end position="56"/>
    </location>
</feature>
<dbReference type="InterPro" id="IPR025426">
    <property type="entry name" value="DUF4305"/>
</dbReference>
<evidence type="ECO:0000256" key="1">
    <source>
        <dbReference type="SAM" id="Phobius"/>
    </source>
</evidence>
<dbReference type="AlphaFoldDB" id="A0A653I8F1"/>
<dbReference type="Pfam" id="PF14146">
    <property type="entry name" value="DUF4305"/>
    <property type="match status" value="1"/>
</dbReference>
<dbReference type="EMBL" id="CABWKQ010000017">
    <property type="protein sequence ID" value="VWX35389.1"/>
    <property type="molecule type" value="Genomic_DNA"/>
</dbReference>
<keyword evidence="1" id="KW-1133">Transmembrane helix</keyword>
<gene>
    <name evidence="2" type="ORF">EXIGUO9Y_240030</name>
</gene>
<keyword evidence="1" id="KW-0812">Transmembrane</keyword>
<keyword evidence="3" id="KW-1185">Reference proteome</keyword>
<protein>
    <recommendedName>
        <fullName evidence="4">DUF4305 domain-containing protein</fullName>
    </recommendedName>
</protein>
<dbReference type="Proteomes" id="UP000439752">
    <property type="component" value="Unassembled WGS sequence"/>
</dbReference>
<sequence length="77" mass="9242">MRQGSNFMALFYALFGILFMYLAYNNSIEAGTVFNFWTILLTLFAAIDFYRLYLIFRFRMAAKKMIEKEQNKKNDKK</sequence>
<accession>A0A653I8F1</accession>
<proteinExistence type="predicted"/>
<feature type="transmembrane region" description="Helical" evidence="1">
    <location>
        <begin position="7"/>
        <end position="24"/>
    </location>
</feature>
<keyword evidence="1" id="KW-0472">Membrane</keyword>